<sequence>MIKLTVNWSETSTLFTLLALAALLLMQIWLISRNRMIPGRRKGVRLVLNLVLWLLLAGFVLQARWTVSSGTTHALLAGDDVPRSYLRQVRDSLSVRETYTPDDVKTGQFDGQRFDQVTLIGQNIDAETLSRLSRQQLRWFPYYAPDQIQDIHWKGVVRKGDRQRISGRIRSSKQQWLKVNYGNRTLDSLELPAGNTAFTLQFPAFSTGRTVTELVLDQQVVDTLHFFTQRAEPLRYQFILGSPDFESKTLADWLGKQGHSVQVQATLSKNISSSLHINSKAGKPDIVITDPDHAGHPVVKRAIADGKSVLFINLAEPEANSIAINRALGSTWKLRRVSSEQTVSIGNGLQALPYTIAGALNQVPIPGYPAAVQQMGGKVGLSLVSETFPLRLGGDSIAYDRIWTTILNPLRPSQQNNVQVEAPLFAGLATSLRINNPATPVAAVRIAADTVAVLPSPLNERTFRTRYRLAQPGWHRWQDTLEVYAEAGNRPASVYQPTLISRYIAAHTRYPVPATAVAPWADKKVPGWVWLMLFLMVFTALWVEPKIG</sequence>
<protein>
    <submittedName>
        <fullName evidence="2">Uncharacterized protein</fullName>
    </submittedName>
</protein>
<dbReference type="RefSeq" id="WP_345264397.1">
    <property type="nucleotide sequence ID" value="NZ_BAABHB010000001.1"/>
</dbReference>
<dbReference type="EMBL" id="BAABHB010000001">
    <property type="protein sequence ID" value="GAA4398482.1"/>
    <property type="molecule type" value="Genomic_DNA"/>
</dbReference>
<evidence type="ECO:0000256" key="1">
    <source>
        <dbReference type="SAM" id="Phobius"/>
    </source>
</evidence>
<evidence type="ECO:0000313" key="2">
    <source>
        <dbReference type="EMBL" id="GAA4398482.1"/>
    </source>
</evidence>
<accession>A0ABP8JZH2</accession>
<keyword evidence="1" id="KW-1133">Transmembrane helix</keyword>
<proteinExistence type="predicted"/>
<comment type="caution">
    <text evidence="2">The sequence shown here is derived from an EMBL/GenBank/DDBJ whole genome shotgun (WGS) entry which is preliminary data.</text>
</comment>
<name>A0ABP8JZH2_9BACT</name>
<keyword evidence="1" id="KW-0472">Membrane</keyword>
<feature type="transmembrane region" description="Helical" evidence="1">
    <location>
        <begin position="43"/>
        <end position="61"/>
    </location>
</feature>
<feature type="transmembrane region" description="Helical" evidence="1">
    <location>
        <begin position="12"/>
        <end position="31"/>
    </location>
</feature>
<reference evidence="3" key="1">
    <citation type="journal article" date="2019" name="Int. J. Syst. Evol. Microbiol.">
        <title>The Global Catalogue of Microorganisms (GCM) 10K type strain sequencing project: providing services to taxonomists for standard genome sequencing and annotation.</title>
        <authorList>
            <consortium name="The Broad Institute Genomics Platform"/>
            <consortium name="The Broad Institute Genome Sequencing Center for Infectious Disease"/>
            <person name="Wu L."/>
            <person name="Ma J."/>
        </authorList>
    </citation>
    <scope>NUCLEOTIDE SEQUENCE [LARGE SCALE GENOMIC DNA]</scope>
    <source>
        <strain evidence="3">JCM 17925</strain>
    </source>
</reference>
<keyword evidence="1" id="KW-0812">Transmembrane</keyword>
<keyword evidence="3" id="KW-1185">Reference proteome</keyword>
<organism evidence="2 3">
    <name type="scientific">Nibrella viscosa</name>
    <dbReference type="NCBI Taxonomy" id="1084524"/>
    <lineage>
        <taxon>Bacteria</taxon>
        <taxon>Pseudomonadati</taxon>
        <taxon>Bacteroidota</taxon>
        <taxon>Cytophagia</taxon>
        <taxon>Cytophagales</taxon>
        <taxon>Spirosomataceae</taxon>
        <taxon>Nibrella</taxon>
    </lineage>
</organism>
<dbReference type="Proteomes" id="UP001500936">
    <property type="component" value="Unassembled WGS sequence"/>
</dbReference>
<evidence type="ECO:0000313" key="3">
    <source>
        <dbReference type="Proteomes" id="UP001500936"/>
    </source>
</evidence>
<gene>
    <name evidence="2" type="ORF">GCM10023187_09190</name>
</gene>